<gene>
    <name evidence="2" type="ORF">GCM10023196_100900</name>
</gene>
<organism evidence="2 3">
    <name type="scientific">Actinoallomurus vinaceus</name>
    <dbReference type="NCBI Taxonomy" id="1080074"/>
    <lineage>
        <taxon>Bacteria</taxon>
        <taxon>Bacillati</taxon>
        <taxon>Actinomycetota</taxon>
        <taxon>Actinomycetes</taxon>
        <taxon>Streptosporangiales</taxon>
        <taxon>Thermomonosporaceae</taxon>
        <taxon>Actinoallomurus</taxon>
    </lineage>
</organism>
<evidence type="ECO:0000256" key="1">
    <source>
        <dbReference type="SAM" id="SignalP"/>
    </source>
</evidence>
<keyword evidence="3" id="KW-1185">Reference proteome</keyword>
<evidence type="ECO:0008006" key="4">
    <source>
        <dbReference type="Google" id="ProtNLM"/>
    </source>
</evidence>
<feature type="signal peptide" evidence="1">
    <location>
        <begin position="1"/>
        <end position="27"/>
    </location>
</feature>
<evidence type="ECO:0000313" key="3">
    <source>
        <dbReference type="Proteomes" id="UP001501442"/>
    </source>
</evidence>
<name>A0ABP8UTU9_9ACTN</name>
<feature type="chain" id="PRO_5045865428" description="Secreted protein" evidence="1">
    <location>
        <begin position="28"/>
        <end position="153"/>
    </location>
</feature>
<keyword evidence="1" id="KW-0732">Signal</keyword>
<reference evidence="3" key="1">
    <citation type="journal article" date="2019" name="Int. J. Syst. Evol. Microbiol.">
        <title>The Global Catalogue of Microorganisms (GCM) 10K type strain sequencing project: providing services to taxonomists for standard genome sequencing and annotation.</title>
        <authorList>
            <consortium name="The Broad Institute Genomics Platform"/>
            <consortium name="The Broad Institute Genome Sequencing Center for Infectious Disease"/>
            <person name="Wu L."/>
            <person name="Ma J."/>
        </authorList>
    </citation>
    <scope>NUCLEOTIDE SEQUENCE [LARGE SCALE GENOMIC DNA]</scope>
    <source>
        <strain evidence="3">JCM 17939</strain>
    </source>
</reference>
<proteinExistence type="predicted"/>
<accession>A0ABP8UTU9</accession>
<protein>
    <recommendedName>
        <fullName evidence="4">Secreted protein</fullName>
    </recommendedName>
</protein>
<dbReference type="EMBL" id="BAABHK010000027">
    <property type="protein sequence ID" value="GAA4639406.1"/>
    <property type="molecule type" value="Genomic_DNA"/>
</dbReference>
<evidence type="ECO:0000313" key="2">
    <source>
        <dbReference type="EMBL" id="GAA4639406.1"/>
    </source>
</evidence>
<dbReference type="Proteomes" id="UP001501442">
    <property type="component" value="Unassembled WGS sequence"/>
</dbReference>
<sequence>MTRTTTAAAIAAAIAATVAIPAGAASAAPTTSAPAAQATAKRYVKGAVFLQLEKKKVSTSYSTYTLQTADGRDSKGHLVGHFFLQTHSGPRVRMRVITCGKNPFTSDWEVPPRSTVTSAAVRKNGHPRAFRLGTCFRIQAKPGKGTVRGRAYY</sequence>
<dbReference type="RefSeq" id="WP_345442917.1">
    <property type="nucleotide sequence ID" value="NZ_BAABHK010000027.1"/>
</dbReference>
<comment type="caution">
    <text evidence="2">The sequence shown here is derived from an EMBL/GenBank/DDBJ whole genome shotgun (WGS) entry which is preliminary data.</text>
</comment>